<gene>
    <name evidence="1" type="ORF">BE08_11780</name>
</gene>
<reference evidence="1 2" key="1">
    <citation type="submission" date="2014-02" db="EMBL/GenBank/DDBJ databases">
        <title>The small core and large imbalanced accessory genome model reveals a collaborative survival strategy of Sorangium cellulosum strains in nature.</title>
        <authorList>
            <person name="Han K."/>
            <person name="Peng R."/>
            <person name="Blom J."/>
            <person name="Li Y.-Z."/>
        </authorList>
    </citation>
    <scope>NUCLEOTIDE SEQUENCE [LARGE SCALE GENOMIC DNA]</scope>
    <source>
        <strain evidence="1 2">So0157-25</strain>
    </source>
</reference>
<organism evidence="1 2">
    <name type="scientific">Sorangium cellulosum</name>
    <name type="common">Polyangium cellulosum</name>
    <dbReference type="NCBI Taxonomy" id="56"/>
    <lineage>
        <taxon>Bacteria</taxon>
        <taxon>Pseudomonadati</taxon>
        <taxon>Myxococcota</taxon>
        <taxon>Polyangia</taxon>
        <taxon>Polyangiales</taxon>
        <taxon>Polyangiaceae</taxon>
        <taxon>Sorangium</taxon>
    </lineage>
</organism>
<dbReference type="AlphaFoldDB" id="A0A150PS99"/>
<accession>A0A150PS99</accession>
<dbReference type="Proteomes" id="UP000075420">
    <property type="component" value="Unassembled WGS sequence"/>
</dbReference>
<evidence type="ECO:0000313" key="1">
    <source>
        <dbReference type="EMBL" id="KYF58540.1"/>
    </source>
</evidence>
<name>A0A150PS99_SORCE</name>
<evidence type="ECO:0000313" key="2">
    <source>
        <dbReference type="Proteomes" id="UP000075420"/>
    </source>
</evidence>
<sequence length="218" mass="25484">MDTSIIPELLSFRAPWLEEKLVKERMVATREEGAHLFDEVKKYLFLVRSDEEAQIPMFSRRLDEIWHQLILFTEEYESFGRRFFGGLVHHAANTAPRAQLDRRPALGFEQFRDRYEPLFGPISDAWRDELAVTPDTRVIRVKFGRPIFVRVEQDHAELVWSLEPPRVLLRVDAWARGALQFLVDCDHFYVRELPGLGDAERVSLCRPLVKGDILRIAP</sequence>
<dbReference type="EMBL" id="JELY01000681">
    <property type="protein sequence ID" value="KYF58540.1"/>
    <property type="molecule type" value="Genomic_DNA"/>
</dbReference>
<comment type="caution">
    <text evidence="1">The sequence shown here is derived from an EMBL/GenBank/DDBJ whole genome shotgun (WGS) entry which is preliminary data.</text>
</comment>
<protein>
    <submittedName>
        <fullName evidence="1">Uncharacterized protein</fullName>
    </submittedName>
</protein>
<proteinExistence type="predicted"/>